<feature type="domain" description="Methyltransferase type 11" evidence="1">
    <location>
        <begin position="25"/>
        <end position="120"/>
    </location>
</feature>
<dbReference type="Pfam" id="PF08241">
    <property type="entry name" value="Methyltransf_11"/>
    <property type="match status" value="1"/>
</dbReference>
<reference evidence="2 3" key="1">
    <citation type="submission" date="2023-03" db="EMBL/GenBank/DDBJ databases">
        <title>Diaphorobacter basophil sp. nov., isolated from a sewage-treatment plant.</title>
        <authorList>
            <person name="Yang K."/>
        </authorList>
    </citation>
    <scope>NUCLEOTIDE SEQUENCE [LARGE SCALE GENOMIC DNA]</scope>
    <source>
        <strain evidence="2 3">Y-1</strain>
    </source>
</reference>
<keyword evidence="2" id="KW-0808">Transferase</keyword>
<dbReference type="PANTHER" id="PTHR43591">
    <property type="entry name" value="METHYLTRANSFERASE"/>
    <property type="match status" value="1"/>
</dbReference>
<evidence type="ECO:0000313" key="3">
    <source>
        <dbReference type="Proteomes" id="UP001303211"/>
    </source>
</evidence>
<gene>
    <name evidence="2" type="ORF">P4826_18475</name>
</gene>
<dbReference type="CDD" id="cd02440">
    <property type="entry name" value="AdoMet_MTases"/>
    <property type="match status" value="1"/>
</dbReference>
<evidence type="ECO:0000259" key="1">
    <source>
        <dbReference type="Pfam" id="PF08241"/>
    </source>
</evidence>
<name>A0ABZ0J4D2_9BURK</name>
<dbReference type="InterPro" id="IPR029063">
    <property type="entry name" value="SAM-dependent_MTases_sf"/>
</dbReference>
<keyword evidence="3" id="KW-1185">Reference proteome</keyword>
<organism evidence="2 3">
    <name type="scientific">Diaphorobacter limosus</name>
    <dbReference type="NCBI Taxonomy" id="3036128"/>
    <lineage>
        <taxon>Bacteria</taxon>
        <taxon>Pseudomonadati</taxon>
        <taxon>Pseudomonadota</taxon>
        <taxon>Betaproteobacteria</taxon>
        <taxon>Burkholderiales</taxon>
        <taxon>Comamonadaceae</taxon>
        <taxon>Diaphorobacter</taxon>
    </lineage>
</organism>
<accession>A0ABZ0J4D2</accession>
<protein>
    <submittedName>
        <fullName evidence="2">Class I SAM-dependent methyltransferase</fullName>
        <ecNumber evidence="2">2.1.1.-</ecNumber>
    </submittedName>
</protein>
<proteinExistence type="predicted"/>
<dbReference type="SUPFAM" id="SSF53335">
    <property type="entry name" value="S-adenosyl-L-methionine-dependent methyltransferases"/>
    <property type="match status" value="1"/>
</dbReference>
<keyword evidence="2" id="KW-0489">Methyltransferase</keyword>
<dbReference type="EMBL" id="CP136921">
    <property type="protein sequence ID" value="WOO32342.1"/>
    <property type="molecule type" value="Genomic_DNA"/>
</dbReference>
<dbReference type="GO" id="GO:0032259">
    <property type="term" value="P:methylation"/>
    <property type="evidence" value="ECO:0007669"/>
    <property type="project" value="UniProtKB-KW"/>
</dbReference>
<dbReference type="GO" id="GO:0008168">
    <property type="term" value="F:methyltransferase activity"/>
    <property type="evidence" value="ECO:0007669"/>
    <property type="project" value="UniProtKB-KW"/>
</dbReference>
<evidence type="ECO:0000313" key="2">
    <source>
        <dbReference type="EMBL" id="WOO32342.1"/>
    </source>
</evidence>
<dbReference type="InterPro" id="IPR013216">
    <property type="entry name" value="Methyltransf_11"/>
</dbReference>
<dbReference type="EC" id="2.1.1.-" evidence="2"/>
<dbReference type="RefSeq" id="WP_317701803.1">
    <property type="nucleotide sequence ID" value="NZ_CP136921.1"/>
</dbReference>
<sequence length="231" mass="25605">MTRLITDELDLLAELVPAPGPQVIELGCGAARMAQQMLKRWPGLRYMGLEVDAIQHARNLQDPPEGMRFVAAGAQDIPCGDGEFDLALMLKSLHHVPLTAMDQALAEVARVLRPGGYLYVSEPVYAGPLNEIVRLYNDEGVVRAAAQAAVDRALSAFGSPWQQVAERRFDMPVQFSDFAEFDQRMMRPTFADHRIDAALQERVAAAFAPHCTAEGARFVRPMHVRLLQRQA</sequence>
<dbReference type="Proteomes" id="UP001303211">
    <property type="component" value="Chromosome"/>
</dbReference>
<dbReference type="Gene3D" id="3.40.50.150">
    <property type="entry name" value="Vaccinia Virus protein VP39"/>
    <property type="match status" value="1"/>
</dbReference>